<dbReference type="PANTHER" id="PTHR34535">
    <property type="entry name" value="HYDROGENASE MATURATION FACTOR HYPA"/>
    <property type="match status" value="1"/>
</dbReference>
<keyword evidence="1 4" id="KW-0533">Nickel</keyword>
<keyword evidence="6" id="KW-1185">Reference proteome</keyword>
<feature type="binding site" evidence="4">
    <location>
        <position position="2"/>
    </location>
    <ligand>
        <name>Ni(2+)</name>
        <dbReference type="ChEBI" id="CHEBI:49786"/>
    </ligand>
</feature>
<organism evidence="5 6">
    <name type="scientific">Streptomyces jumonjinensis</name>
    <dbReference type="NCBI Taxonomy" id="1945"/>
    <lineage>
        <taxon>Bacteria</taxon>
        <taxon>Bacillati</taxon>
        <taxon>Actinomycetota</taxon>
        <taxon>Actinomycetes</taxon>
        <taxon>Kitasatosporales</taxon>
        <taxon>Streptomycetaceae</taxon>
        <taxon>Streptomyces</taxon>
    </lineage>
</organism>
<keyword evidence="2 4" id="KW-0479">Metal-binding</keyword>
<protein>
    <recommendedName>
        <fullName evidence="4">Hydrogenase maturation factor HypA</fullName>
    </recommendedName>
</protein>
<feature type="binding site" evidence="4">
    <location>
        <position position="90"/>
    </location>
    <ligand>
        <name>Zn(2+)</name>
        <dbReference type="ChEBI" id="CHEBI:29105"/>
    </ligand>
</feature>
<dbReference type="PANTHER" id="PTHR34535:SF3">
    <property type="entry name" value="HYDROGENASE MATURATION FACTOR HYPA"/>
    <property type="match status" value="1"/>
</dbReference>
<feature type="binding site" evidence="4">
    <location>
        <position position="73"/>
    </location>
    <ligand>
        <name>Zn(2+)</name>
        <dbReference type="ChEBI" id="CHEBI:29105"/>
    </ligand>
</feature>
<dbReference type="OrthoDB" id="288014at2"/>
<comment type="function">
    <text evidence="4">Involved in the maturation of [NiFe] hydrogenases. Required for nickel insertion into the metal center of the hydrogenase.</text>
</comment>
<dbReference type="GO" id="GO:0051604">
    <property type="term" value="P:protein maturation"/>
    <property type="evidence" value="ECO:0007669"/>
    <property type="project" value="InterPro"/>
</dbReference>
<dbReference type="EMBL" id="VCLA01000200">
    <property type="protein sequence ID" value="MQT05277.1"/>
    <property type="molecule type" value="Genomic_DNA"/>
</dbReference>
<accession>A0A646KTB0</accession>
<comment type="caution">
    <text evidence="5">The sequence shown here is derived from an EMBL/GenBank/DDBJ whole genome shotgun (WGS) entry which is preliminary data.</text>
</comment>
<keyword evidence="3 4" id="KW-0862">Zinc</keyword>
<dbReference type="GO" id="GO:0016151">
    <property type="term" value="F:nickel cation binding"/>
    <property type="evidence" value="ECO:0007669"/>
    <property type="project" value="UniProtKB-UniRule"/>
</dbReference>
<evidence type="ECO:0000256" key="4">
    <source>
        <dbReference type="HAMAP-Rule" id="MF_00213"/>
    </source>
</evidence>
<dbReference type="Proteomes" id="UP000419138">
    <property type="component" value="Unassembled WGS sequence"/>
</dbReference>
<sequence length="123" mass="12889">MHEMSIAAAVVDQVERAAREQGFTAVATVRLDVGELAGVVPRALDFCFSLVCEGTALEGATLTTRSVRARARCAGCAVEWYAGMPPDLGCPGCGGGTRVELLTGRELRIRGVEWAEGPLPAQG</sequence>
<dbReference type="GO" id="GO:0008270">
    <property type="term" value="F:zinc ion binding"/>
    <property type="evidence" value="ECO:0007669"/>
    <property type="project" value="UniProtKB-UniRule"/>
</dbReference>
<evidence type="ECO:0000256" key="2">
    <source>
        <dbReference type="ARBA" id="ARBA00022723"/>
    </source>
</evidence>
<evidence type="ECO:0000313" key="5">
    <source>
        <dbReference type="EMBL" id="MQT05277.1"/>
    </source>
</evidence>
<feature type="binding site" evidence="4">
    <location>
        <position position="76"/>
    </location>
    <ligand>
        <name>Zn(2+)</name>
        <dbReference type="ChEBI" id="CHEBI:29105"/>
    </ligand>
</feature>
<dbReference type="RefSeq" id="WP_153526589.1">
    <property type="nucleotide sequence ID" value="NZ_JBEPDZ010000052.1"/>
</dbReference>
<dbReference type="Pfam" id="PF01155">
    <property type="entry name" value="HypA"/>
    <property type="match status" value="1"/>
</dbReference>
<feature type="binding site" evidence="4">
    <location>
        <position position="93"/>
    </location>
    <ligand>
        <name>Zn(2+)</name>
        <dbReference type="ChEBI" id="CHEBI:29105"/>
    </ligand>
</feature>
<proteinExistence type="inferred from homology"/>
<dbReference type="Gene3D" id="3.30.2320.80">
    <property type="match status" value="1"/>
</dbReference>
<name>A0A646KTB0_STRJU</name>
<reference evidence="5 6" key="1">
    <citation type="submission" date="2019-05" db="EMBL/GenBank/DDBJ databases">
        <title>Comparative genomics and metabolomics analyses of clavulanic acid producing Streptomyces species provides insight into specialized metabolism and evolution of beta-lactam biosynthetic gene clusters.</title>
        <authorList>
            <person name="Moore M.A."/>
            <person name="Cruz-Morales P."/>
            <person name="Barona Gomez F."/>
            <person name="Kapil T."/>
        </authorList>
    </citation>
    <scope>NUCLEOTIDE SEQUENCE [LARGE SCALE GENOMIC DNA]</scope>
    <source>
        <strain evidence="5 6">NRRL 5741</strain>
    </source>
</reference>
<evidence type="ECO:0000256" key="3">
    <source>
        <dbReference type="ARBA" id="ARBA00022833"/>
    </source>
</evidence>
<dbReference type="HAMAP" id="MF_00213">
    <property type="entry name" value="HypA_HybF"/>
    <property type="match status" value="1"/>
</dbReference>
<dbReference type="PIRSF" id="PIRSF004761">
    <property type="entry name" value="Hydrgn_mat_HypA"/>
    <property type="match status" value="1"/>
</dbReference>
<dbReference type="AlphaFoldDB" id="A0A646KTB0"/>
<dbReference type="InterPro" id="IPR000688">
    <property type="entry name" value="HypA/HybF"/>
</dbReference>
<evidence type="ECO:0000313" key="6">
    <source>
        <dbReference type="Proteomes" id="UP000419138"/>
    </source>
</evidence>
<evidence type="ECO:0000256" key="1">
    <source>
        <dbReference type="ARBA" id="ARBA00022596"/>
    </source>
</evidence>
<comment type="similarity">
    <text evidence="4">Belongs to the HypA/HybF family.</text>
</comment>
<gene>
    <name evidence="4" type="primary">hypA</name>
    <name evidence="5" type="ORF">FF041_35785</name>
</gene>